<dbReference type="AlphaFoldDB" id="A0A2I2GS37"/>
<feature type="signal peptide" evidence="1">
    <location>
        <begin position="1"/>
        <end position="20"/>
    </location>
</feature>
<dbReference type="OrthoDB" id="3257981at2759"/>
<dbReference type="VEuPathDB" id="FungiDB:P170DRAFT_461503"/>
<dbReference type="InterPro" id="IPR005197">
    <property type="entry name" value="Glyco_hydro_71"/>
</dbReference>
<proteinExistence type="predicted"/>
<protein>
    <submittedName>
        <fullName evidence="2">Putative alpha-1,3-glucanase/mutanase</fullName>
    </submittedName>
</protein>
<dbReference type="Pfam" id="PF03659">
    <property type="entry name" value="Glyco_hydro_71"/>
    <property type="match status" value="1"/>
</dbReference>
<name>A0A2I2GS37_9EURO</name>
<dbReference type="Proteomes" id="UP000234275">
    <property type="component" value="Unassembled WGS sequence"/>
</dbReference>
<reference evidence="2 3" key="1">
    <citation type="submission" date="2016-12" db="EMBL/GenBank/DDBJ databases">
        <title>The genomes of Aspergillus section Nigri reveals drivers in fungal speciation.</title>
        <authorList>
            <consortium name="DOE Joint Genome Institute"/>
            <person name="Vesth T.C."/>
            <person name="Nybo J."/>
            <person name="Theobald S."/>
            <person name="Brandl J."/>
            <person name="Frisvad J.C."/>
            <person name="Nielsen K.F."/>
            <person name="Lyhne E.K."/>
            <person name="Kogle M.E."/>
            <person name="Kuo A."/>
            <person name="Riley R."/>
            <person name="Clum A."/>
            <person name="Nolan M."/>
            <person name="Lipzen A."/>
            <person name="Salamov A."/>
            <person name="Henrissat B."/>
            <person name="Wiebenga A."/>
            <person name="De Vries R.P."/>
            <person name="Grigoriev I.V."/>
            <person name="Mortensen U.H."/>
            <person name="Andersen M.R."/>
            <person name="Baker S.E."/>
        </authorList>
    </citation>
    <scope>NUCLEOTIDE SEQUENCE [LARGE SCALE GENOMIC DNA]</scope>
    <source>
        <strain evidence="2 3">IBT 23096</strain>
    </source>
</reference>
<accession>A0A2I2GS37</accession>
<evidence type="ECO:0000256" key="1">
    <source>
        <dbReference type="SAM" id="SignalP"/>
    </source>
</evidence>
<dbReference type="EMBL" id="MSFO01000001">
    <property type="protein sequence ID" value="PLB55691.1"/>
    <property type="molecule type" value="Genomic_DNA"/>
</dbReference>
<keyword evidence="3" id="KW-1185">Reference proteome</keyword>
<dbReference type="RefSeq" id="XP_024710993.1">
    <property type="nucleotide sequence ID" value="XM_024852042.1"/>
</dbReference>
<gene>
    <name evidence="2" type="ORF">P170DRAFT_461503</name>
</gene>
<keyword evidence="1" id="KW-0732">Signal</keyword>
<dbReference type="GO" id="GO:0051118">
    <property type="term" value="F:glucan endo-1,3-alpha-glucosidase activity"/>
    <property type="evidence" value="ECO:0007669"/>
    <property type="project" value="InterPro"/>
</dbReference>
<sequence>MKINNLLLAAASLLSSTVWALPGDTSLKERDAPSRLVFAHFMVGVVSNRKSAADYDDDMKRAKAMGIDAFALNAGDDDYTNDQLNYAYESAANNDMKVFISFDCNYWGTDRASDIGKKVADYAGKPGQLIVDDKPFVSTFLGDGLDVAALRSAAGQEIYFAPNFLASADVSNVDALFNWMAWPNNGHNKAPSDGNQLAVTDGDNAYTSALGGKDYIAPASPWFFTHFGAEVDYSKNFAFPSDTLWYDRWNQILDLGPRFVEIITWNDYGESHYIGPLSSPHTDDGNSKWANDMPHNGWLDLAKPYIAAFKAGATSVNEYITDDELVYWYRPNPRDTDCDATDTCMADANNDSGNYFKGRPNGWESMEDSVFVVSLLKSPATVQVTSGGNSKSFDAPAGAASFKVDMGVGKQQFSVSRDGQEVLSGTSLKEIINGCVCGLYNFNAYVGTLPAGDADALQPEALTSLTEGLKVDTCQATPSLAASVPAAMA</sequence>
<dbReference type="GeneID" id="36559740"/>
<dbReference type="Gene3D" id="3.20.20.80">
    <property type="entry name" value="Glycosidases"/>
    <property type="match status" value="1"/>
</dbReference>
<evidence type="ECO:0000313" key="2">
    <source>
        <dbReference type="EMBL" id="PLB55691.1"/>
    </source>
</evidence>
<dbReference type="STRING" id="1392250.A0A2I2GS37"/>
<organism evidence="2 3">
    <name type="scientific">Aspergillus steynii IBT 23096</name>
    <dbReference type="NCBI Taxonomy" id="1392250"/>
    <lineage>
        <taxon>Eukaryota</taxon>
        <taxon>Fungi</taxon>
        <taxon>Dikarya</taxon>
        <taxon>Ascomycota</taxon>
        <taxon>Pezizomycotina</taxon>
        <taxon>Eurotiomycetes</taxon>
        <taxon>Eurotiomycetidae</taxon>
        <taxon>Eurotiales</taxon>
        <taxon>Aspergillaceae</taxon>
        <taxon>Aspergillus</taxon>
        <taxon>Aspergillus subgen. Circumdati</taxon>
    </lineage>
</organism>
<dbReference type="CDD" id="cd11577">
    <property type="entry name" value="GH71"/>
    <property type="match status" value="1"/>
</dbReference>
<evidence type="ECO:0000313" key="3">
    <source>
        <dbReference type="Proteomes" id="UP000234275"/>
    </source>
</evidence>
<feature type="chain" id="PRO_5014175407" evidence="1">
    <location>
        <begin position="21"/>
        <end position="489"/>
    </location>
</feature>
<comment type="caution">
    <text evidence="2">The sequence shown here is derived from an EMBL/GenBank/DDBJ whole genome shotgun (WGS) entry which is preliminary data.</text>
</comment>